<reference evidence="5" key="1">
    <citation type="submission" date="2017-06" db="EMBL/GenBank/DDBJ databases">
        <title>Genome analysis of Fimbriiglobus ruber SP5, the first member of the order Planctomycetales with confirmed chitinolytic capability.</title>
        <authorList>
            <person name="Ravin N.V."/>
            <person name="Rakitin A.L."/>
            <person name="Ivanova A.A."/>
            <person name="Beletsky A.V."/>
            <person name="Kulichevskaya I.S."/>
            <person name="Mardanov A.V."/>
            <person name="Dedysh S.N."/>
        </authorList>
    </citation>
    <scope>NUCLEOTIDE SEQUENCE [LARGE SCALE GENOMIC DNA]</scope>
    <source>
        <strain evidence="5">SP5</strain>
    </source>
</reference>
<evidence type="ECO:0000313" key="5">
    <source>
        <dbReference type="Proteomes" id="UP000214646"/>
    </source>
</evidence>
<dbReference type="EMBL" id="NIDE01000004">
    <property type="protein sequence ID" value="OWK43188.1"/>
    <property type="molecule type" value="Genomic_DNA"/>
</dbReference>
<evidence type="ECO:0000256" key="1">
    <source>
        <dbReference type="SAM" id="Coils"/>
    </source>
</evidence>
<keyword evidence="5" id="KW-1185">Reference proteome</keyword>
<protein>
    <submittedName>
        <fullName evidence="4">Uncharacterized protein</fullName>
    </submittedName>
</protein>
<evidence type="ECO:0000313" key="4">
    <source>
        <dbReference type="EMBL" id="OWK43188.1"/>
    </source>
</evidence>
<evidence type="ECO:0000256" key="3">
    <source>
        <dbReference type="SAM" id="Phobius"/>
    </source>
</evidence>
<organism evidence="4 5">
    <name type="scientific">Fimbriiglobus ruber</name>
    <dbReference type="NCBI Taxonomy" id="1908690"/>
    <lineage>
        <taxon>Bacteria</taxon>
        <taxon>Pseudomonadati</taxon>
        <taxon>Planctomycetota</taxon>
        <taxon>Planctomycetia</taxon>
        <taxon>Gemmatales</taxon>
        <taxon>Gemmataceae</taxon>
        <taxon>Fimbriiglobus</taxon>
    </lineage>
</organism>
<keyword evidence="1" id="KW-0175">Coiled coil</keyword>
<sequence>MNTSHNQRDDGQEELPTVSQVIRASVDAAQAARPQKPEKNDDERISLFWRVFGGTILSISALVVVTLYNNITNTLADLRSEVNKINEARADLIRKDEFNSRMSSNWERMQALQKDANAQSTTLTGLKTEYDGLKERVTHQGVETEVAKKEATTALDALKKEQVTVSDAVKKTDAAIDALKERLATLGTDLRIARDDVQRVRSDLDRDVAMDVGNRDRQAAQLKQYEEAMKELQHGLQDCREKLARLEGLYGPPAQGTPMPKRVGPPQPAPPAGNGKPAPNKATGGKVETEPDDEM</sequence>
<keyword evidence="3" id="KW-1133">Transmembrane helix</keyword>
<proteinExistence type="predicted"/>
<keyword evidence="3" id="KW-0472">Membrane</keyword>
<dbReference type="Proteomes" id="UP000214646">
    <property type="component" value="Unassembled WGS sequence"/>
</dbReference>
<evidence type="ECO:0000256" key="2">
    <source>
        <dbReference type="SAM" id="MobiDB-lite"/>
    </source>
</evidence>
<feature type="transmembrane region" description="Helical" evidence="3">
    <location>
        <begin position="47"/>
        <end position="68"/>
    </location>
</feature>
<dbReference type="AlphaFoldDB" id="A0A225DXE1"/>
<comment type="caution">
    <text evidence="4">The sequence shown here is derived from an EMBL/GenBank/DDBJ whole genome shotgun (WGS) entry which is preliminary data.</text>
</comment>
<feature type="coiled-coil region" evidence="1">
    <location>
        <begin position="68"/>
        <end position="95"/>
    </location>
</feature>
<name>A0A225DXE1_9BACT</name>
<dbReference type="OrthoDB" id="281392at2"/>
<feature type="compositionally biased region" description="Low complexity" evidence="2">
    <location>
        <begin position="272"/>
        <end position="282"/>
    </location>
</feature>
<gene>
    <name evidence="4" type="ORF">FRUB_02787</name>
</gene>
<keyword evidence="3" id="KW-0812">Transmembrane</keyword>
<feature type="region of interest" description="Disordered" evidence="2">
    <location>
        <begin position="248"/>
        <end position="295"/>
    </location>
</feature>
<dbReference type="RefSeq" id="WP_088254076.1">
    <property type="nucleotide sequence ID" value="NZ_NIDE01000004.1"/>
</dbReference>
<accession>A0A225DXE1</accession>